<dbReference type="GO" id="GO:0004553">
    <property type="term" value="F:hydrolase activity, hydrolyzing O-glycosyl compounds"/>
    <property type="evidence" value="ECO:0007669"/>
    <property type="project" value="InterPro"/>
</dbReference>
<feature type="domain" description="Glycosyl hydrolase family 32 N-terminal" evidence="6">
    <location>
        <begin position="58"/>
        <end position="222"/>
    </location>
</feature>
<dbReference type="SUPFAM" id="SSF75005">
    <property type="entry name" value="Arabinanase/levansucrase/invertase"/>
    <property type="match status" value="1"/>
</dbReference>
<dbReference type="PROSITE" id="PS00609">
    <property type="entry name" value="GLYCOSYL_HYDROL_F32"/>
    <property type="match status" value="1"/>
</dbReference>
<dbReference type="Pfam" id="PF00251">
    <property type="entry name" value="Glyco_hydro_32N"/>
    <property type="match status" value="2"/>
</dbReference>
<proteinExistence type="inferred from homology"/>
<dbReference type="InterPro" id="IPR018053">
    <property type="entry name" value="Glyco_hydro_32_AS"/>
</dbReference>
<gene>
    <name evidence="8" type="ORF">PBIL07802_LOCUS11879</name>
</gene>
<feature type="domain" description="Glycosyl hydrolase family 32 C-terminal" evidence="7">
    <location>
        <begin position="412"/>
        <end position="563"/>
    </location>
</feature>
<dbReference type="InterPro" id="IPR013320">
    <property type="entry name" value="ConA-like_dom_sf"/>
</dbReference>
<evidence type="ECO:0008006" key="9">
    <source>
        <dbReference type="Google" id="ProtNLM"/>
    </source>
</evidence>
<dbReference type="InterPro" id="IPR023296">
    <property type="entry name" value="Glyco_hydro_beta-prop_sf"/>
</dbReference>
<keyword evidence="5" id="KW-0472">Membrane</keyword>
<dbReference type="Gene3D" id="2.60.120.560">
    <property type="entry name" value="Exo-inulinase, domain 1"/>
    <property type="match status" value="1"/>
</dbReference>
<keyword evidence="2 4" id="KW-0378">Hydrolase</keyword>
<dbReference type="AlphaFoldDB" id="A0A7S3D8K5"/>
<keyword evidence="5" id="KW-1133">Transmembrane helix</keyword>
<keyword evidence="5" id="KW-0812">Transmembrane</keyword>
<evidence type="ECO:0000256" key="4">
    <source>
        <dbReference type="RuleBase" id="RU362110"/>
    </source>
</evidence>
<dbReference type="Gene3D" id="2.115.10.20">
    <property type="entry name" value="Glycosyl hydrolase domain, family 43"/>
    <property type="match status" value="1"/>
</dbReference>
<feature type="transmembrane region" description="Helical" evidence="5">
    <location>
        <begin position="12"/>
        <end position="30"/>
    </location>
</feature>
<dbReference type="InterPro" id="IPR050551">
    <property type="entry name" value="Fructan_Metab_Enzymes"/>
</dbReference>
<sequence length="587" mass="63596">MTAGDKAVVKQLAGLFCVMLAAVIIVVVIASTSASTPVGGGGNVTDAVVTDILRPRFHVMPARNWMNDPNGPFVYNGMYHLFFQYNPSAAVWGNMHWYHVVSPNLVKWKRLPIALYPDMPYDKDGVFSGSAVVVDGIPYLYYTGVSSFLGPKSLTEHQCLAVPKNTSDPYLIEWEKPEGNPFVSSPPPLTSTSLWRDPSTPWKEVEGGREVWRFALGAAREEGGEEGASGEGVIGAVLIYVLQPKQGVAPTTTCSPTLSQLQQECEWVFERYLFEGDFGGGMWECPDIFSYASSGQAEEMPSNSAAYTVVKMSSQGGGWRDWYSVGEYNTTTFLPSSPSSPFLPIDVGCVYASKSFFDAEKGRRLWFGWIHGEESDTLAAKRGWQGVMSLPRQLSISEVGGVTLLLQQPVEEVAQLWTGQEEEVNVTTASQGTSAKVFSMCTRQAQIVAEMAGISSPSSLTLSILSSADSARHTSISVFVDTANNKAELVVDRQYSGGGEGPTGVTSYPLLVREGEEAAAMGRMEVYLDHSVVEVFAGDGRLVHTFRVYNSNEGDCHLSLSASAADGVSVVNGWGRVREFGGAFDDE</sequence>
<protein>
    <recommendedName>
        <fullName evidence="9">Beta-fructofuranosidase</fullName>
    </recommendedName>
</protein>
<dbReference type="CDD" id="cd18624">
    <property type="entry name" value="GH32_Fruct1-like"/>
    <property type="match status" value="1"/>
</dbReference>
<dbReference type="InterPro" id="IPR001362">
    <property type="entry name" value="Glyco_hydro_32"/>
</dbReference>
<comment type="similarity">
    <text evidence="1 4">Belongs to the glycosyl hydrolase 32 family.</text>
</comment>
<evidence type="ECO:0000256" key="5">
    <source>
        <dbReference type="SAM" id="Phobius"/>
    </source>
</evidence>
<organism evidence="8">
    <name type="scientific">Palpitomonas bilix</name>
    <dbReference type="NCBI Taxonomy" id="652834"/>
    <lineage>
        <taxon>Eukaryota</taxon>
        <taxon>Eukaryota incertae sedis</taxon>
    </lineage>
</organism>
<feature type="domain" description="Glycosyl hydrolase family 32 N-terminal" evidence="6">
    <location>
        <begin position="266"/>
        <end position="409"/>
    </location>
</feature>
<evidence type="ECO:0000256" key="2">
    <source>
        <dbReference type="ARBA" id="ARBA00022801"/>
    </source>
</evidence>
<evidence type="ECO:0000256" key="1">
    <source>
        <dbReference type="ARBA" id="ARBA00009902"/>
    </source>
</evidence>
<dbReference type="EMBL" id="HBIB01018320">
    <property type="protein sequence ID" value="CAE0249680.1"/>
    <property type="molecule type" value="Transcribed_RNA"/>
</dbReference>
<dbReference type="PANTHER" id="PTHR31953">
    <property type="entry name" value="BETA-FRUCTOFURANOSIDASE, INSOLUBLE ISOENZYME CWINV1-RELATED"/>
    <property type="match status" value="1"/>
</dbReference>
<evidence type="ECO:0000313" key="8">
    <source>
        <dbReference type="EMBL" id="CAE0249680.1"/>
    </source>
</evidence>
<dbReference type="GO" id="GO:0005975">
    <property type="term" value="P:carbohydrate metabolic process"/>
    <property type="evidence" value="ECO:0007669"/>
    <property type="project" value="InterPro"/>
</dbReference>
<reference evidence="8" key="1">
    <citation type="submission" date="2021-01" db="EMBL/GenBank/DDBJ databases">
        <authorList>
            <person name="Corre E."/>
            <person name="Pelletier E."/>
            <person name="Niang G."/>
            <person name="Scheremetjew M."/>
            <person name="Finn R."/>
            <person name="Kale V."/>
            <person name="Holt S."/>
            <person name="Cochrane G."/>
            <person name="Meng A."/>
            <person name="Brown T."/>
            <person name="Cohen L."/>
        </authorList>
    </citation>
    <scope>NUCLEOTIDE SEQUENCE</scope>
    <source>
        <strain evidence="8">NIES-2562</strain>
    </source>
</reference>
<evidence type="ECO:0000259" key="7">
    <source>
        <dbReference type="Pfam" id="PF08244"/>
    </source>
</evidence>
<dbReference type="SMART" id="SM00640">
    <property type="entry name" value="Glyco_32"/>
    <property type="match status" value="1"/>
</dbReference>
<dbReference type="SUPFAM" id="SSF49899">
    <property type="entry name" value="Concanavalin A-like lectins/glucanases"/>
    <property type="match status" value="1"/>
</dbReference>
<accession>A0A7S3D8K5</accession>
<dbReference type="InterPro" id="IPR013189">
    <property type="entry name" value="Glyco_hydro_32_C"/>
</dbReference>
<dbReference type="InterPro" id="IPR013148">
    <property type="entry name" value="Glyco_hydro_32_N"/>
</dbReference>
<name>A0A7S3D8K5_9EUKA</name>
<evidence type="ECO:0000256" key="3">
    <source>
        <dbReference type="ARBA" id="ARBA00023295"/>
    </source>
</evidence>
<evidence type="ECO:0000259" key="6">
    <source>
        <dbReference type="Pfam" id="PF00251"/>
    </source>
</evidence>
<keyword evidence="3 4" id="KW-0326">Glycosidase</keyword>
<dbReference type="Pfam" id="PF08244">
    <property type="entry name" value="Glyco_hydro_32C"/>
    <property type="match status" value="1"/>
</dbReference>